<gene>
    <name evidence="1" type="ORF">GSOID_T00002224001</name>
</gene>
<dbReference type="AlphaFoldDB" id="E4X500"/>
<dbReference type="EMBL" id="FN653025">
    <property type="protein sequence ID" value="CBY18369.1"/>
    <property type="molecule type" value="Genomic_DNA"/>
</dbReference>
<dbReference type="InParanoid" id="E4X500"/>
<proteinExistence type="predicted"/>
<protein>
    <submittedName>
        <fullName evidence="1">Uncharacterized protein</fullName>
    </submittedName>
</protein>
<organism evidence="1">
    <name type="scientific">Oikopleura dioica</name>
    <name type="common">Tunicate</name>
    <dbReference type="NCBI Taxonomy" id="34765"/>
    <lineage>
        <taxon>Eukaryota</taxon>
        <taxon>Metazoa</taxon>
        <taxon>Chordata</taxon>
        <taxon>Tunicata</taxon>
        <taxon>Appendicularia</taxon>
        <taxon>Copelata</taxon>
        <taxon>Oikopleuridae</taxon>
        <taxon>Oikopleura</taxon>
    </lineage>
</organism>
<reference evidence="1" key="1">
    <citation type="journal article" date="2010" name="Science">
        <title>Plasticity of animal genome architecture unmasked by rapid evolution of a pelagic tunicate.</title>
        <authorList>
            <person name="Denoeud F."/>
            <person name="Henriet S."/>
            <person name="Mungpakdee S."/>
            <person name="Aury J.M."/>
            <person name="Da Silva C."/>
            <person name="Brinkmann H."/>
            <person name="Mikhaleva J."/>
            <person name="Olsen L.C."/>
            <person name="Jubin C."/>
            <person name="Canestro C."/>
            <person name="Bouquet J.M."/>
            <person name="Danks G."/>
            <person name="Poulain J."/>
            <person name="Campsteijn C."/>
            <person name="Adamski M."/>
            <person name="Cross I."/>
            <person name="Yadetie F."/>
            <person name="Muffato M."/>
            <person name="Louis A."/>
            <person name="Butcher S."/>
            <person name="Tsagkogeorga G."/>
            <person name="Konrad A."/>
            <person name="Singh S."/>
            <person name="Jensen M.F."/>
            <person name="Cong E.H."/>
            <person name="Eikeseth-Otteraa H."/>
            <person name="Noel B."/>
            <person name="Anthouard V."/>
            <person name="Porcel B.M."/>
            <person name="Kachouri-Lafond R."/>
            <person name="Nishino A."/>
            <person name="Ugolini M."/>
            <person name="Chourrout P."/>
            <person name="Nishida H."/>
            <person name="Aasland R."/>
            <person name="Huzurbazar S."/>
            <person name="Westhof E."/>
            <person name="Delsuc F."/>
            <person name="Lehrach H."/>
            <person name="Reinhardt R."/>
            <person name="Weissenbach J."/>
            <person name="Roy S.W."/>
            <person name="Artiguenave F."/>
            <person name="Postlethwait J.H."/>
            <person name="Manak J.R."/>
            <person name="Thompson E.M."/>
            <person name="Jaillon O."/>
            <person name="Du Pasquier L."/>
            <person name="Boudinot P."/>
            <person name="Liberles D.A."/>
            <person name="Volff J.N."/>
            <person name="Philippe H."/>
            <person name="Lenhard B."/>
            <person name="Roest Crollius H."/>
            <person name="Wincker P."/>
            <person name="Chourrout D."/>
        </authorList>
    </citation>
    <scope>NUCLEOTIDE SEQUENCE [LARGE SCALE GENOMIC DNA]</scope>
</reference>
<evidence type="ECO:0000313" key="1">
    <source>
        <dbReference type="EMBL" id="CBY18369.1"/>
    </source>
</evidence>
<dbReference type="Proteomes" id="UP000001307">
    <property type="component" value="Unassembled WGS sequence"/>
</dbReference>
<name>E4X500_OIKDI</name>
<keyword evidence="2" id="KW-1185">Reference proteome</keyword>
<sequence length="101" mass="12202">MRLYLTDADENFNLLPIVTVRICAAKRENVARIDCFTKIENKECQSSTISSRIPRLHWNRCCPYHKRSSRLQWIKHSRRTCRGPWCRFRNIFLSRCVWRTS</sequence>
<evidence type="ECO:0000313" key="2">
    <source>
        <dbReference type="Proteomes" id="UP000001307"/>
    </source>
</evidence>
<accession>E4X500</accession>